<evidence type="ECO:0000259" key="1">
    <source>
        <dbReference type="Pfam" id="PF16044"/>
    </source>
</evidence>
<evidence type="ECO:0000313" key="3">
    <source>
        <dbReference type="Proteomes" id="UP001108280"/>
    </source>
</evidence>
<dbReference type="PANTHER" id="PTHR33963">
    <property type="entry name" value="MKRN2 OPPOSITE STRAND PROTEIN"/>
    <property type="match status" value="1"/>
</dbReference>
<name>A0A9J7GJT3_CRIGR</name>
<sequence>MLPSMMMSPSIRLLRWYEFANCVMKKTKSPETCSGGPGVRMQFSGAGKPLIKFRHCERSIYSFSVPQCCPLCQGDMGSTRIEDAPISISDPFSNGHQEKCSFLLKPTRGTFLREYDGKSDLHVGLTNTRGVVYNYNEHGIQRDEAGWEQSLSVPLVQPSMFGLMDQWDKYLEDFSASPAWLPHRYEENHYNCSSFALTFINCILAMEGKEQLDKREFTEKYVVPRTRLASKYIMLYRAIQERGFHVADHPDPVTSPS</sequence>
<dbReference type="Pfam" id="PF16044">
    <property type="entry name" value="DUF4796_C"/>
    <property type="match status" value="1"/>
</dbReference>
<reference evidence="3" key="1">
    <citation type="journal article" date="2018" name="Biotechnol. Bioeng.">
        <title>A reference genome of the Chinese hamster based on a hybrid assembly strategy.</title>
        <authorList>
            <person name="Rupp O."/>
            <person name="MacDonald M.L."/>
            <person name="Li S."/>
            <person name="Dhiman H."/>
            <person name="Polson S."/>
            <person name="Griep S."/>
            <person name="Heffner K."/>
            <person name="Hernandez I."/>
            <person name="Brinkrolf K."/>
            <person name="Jadhav V."/>
            <person name="Samoudi M."/>
            <person name="Hao H."/>
            <person name="Kingham B."/>
            <person name="Goesmann A."/>
            <person name="Betenbaugh M.J."/>
            <person name="Lewis N.E."/>
            <person name="Borth N."/>
            <person name="Lee K.H."/>
        </authorList>
    </citation>
    <scope>NUCLEOTIDE SEQUENCE [LARGE SCALE GENOMIC DNA]</scope>
    <source>
        <strain evidence="3">17A/GY</strain>
    </source>
</reference>
<accession>A0A9J7GJT3</accession>
<dbReference type="RefSeq" id="XP_027284969.1">
    <property type="nucleotide sequence ID" value="XM_027429168.2"/>
</dbReference>
<organism evidence="3 4">
    <name type="scientific">Cricetulus griseus</name>
    <name type="common">Chinese hamster</name>
    <name type="synonym">Cricetulus barabensis griseus</name>
    <dbReference type="NCBI Taxonomy" id="10029"/>
    <lineage>
        <taxon>Eukaryota</taxon>
        <taxon>Metazoa</taxon>
        <taxon>Chordata</taxon>
        <taxon>Craniata</taxon>
        <taxon>Vertebrata</taxon>
        <taxon>Euteleostomi</taxon>
        <taxon>Mammalia</taxon>
        <taxon>Eutheria</taxon>
        <taxon>Euarchontoglires</taxon>
        <taxon>Glires</taxon>
        <taxon>Rodentia</taxon>
        <taxon>Myomorpha</taxon>
        <taxon>Muroidea</taxon>
        <taxon>Cricetidae</taxon>
        <taxon>Cricetinae</taxon>
        <taxon>Cricetulus</taxon>
    </lineage>
</organism>
<dbReference type="KEGG" id="cge:100768732"/>
<dbReference type="InterPro" id="IPR053921">
    <property type="entry name" value="MKRN2OS-like_C"/>
</dbReference>
<feature type="domain" description="MKRN2 opposite strand protein-like N-terminal" evidence="2">
    <location>
        <begin position="48"/>
        <end position="75"/>
    </location>
</feature>
<reference evidence="4" key="3">
    <citation type="submission" date="2025-08" db="UniProtKB">
        <authorList>
            <consortium name="RefSeq"/>
        </authorList>
    </citation>
    <scope>IDENTIFICATION</scope>
    <source>
        <strain evidence="4">17A/GY</strain>
        <tissue evidence="4">Liver</tissue>
    </source>
</reference>
<dbReference type="Proteomes" id="UP001108280">
    <property type="component" value="Chromosome 8"/>
</dbReference>
<protein>
    <submittedName>
        <fullName evidence="4">MKRN2 opposite strand protein</fullName>
    </submittedName>
</protein>
<dbReference type="Pfam" id="PF22795">
    <property type="entry name" value="DUF4796_N"/>
    <property type="match status" value="1"/>
</dbReference>
<dbReference type="OrthoDB" id="10065749at2759"/>
<reference evidence="3" key="2">
    <citation type="journal article" date="2020" name="Biotechnol. Bioeng.">
        <title>Chromosome-scale scaffolds for the Chinese hamster reference genome assembly to facilitate the study of the CHO epigenome.</title>
        <authorList>
            <person name="Hilliard W."/>
            <person name="MacDonald M."/>
            <person name="Lee K.H."/>
        </authorList>
    </citation>
    <scope>NUCLEOTIDE SEQUENCE [LARGE SCALE GENOMIC DNA]</scope>
    <source>
        <strain evidence="3">17A/GY</strain>
    </source>
</reference>
<gene>
    <name evidence="4" type="primary">Mkrn2os</name>
</gene>
<dbReference type="InterPro" id="IPR032016">
    <property type="entry name" value="MKRN2OS-like"/>
</dbReference>
<dbReference type="CTD" id="100129480"/>
<dbReference type="AlphaFoldDB" id="A0A9J7GJT3"/>
<evidence type="ECO:0000259" key="2">
    <source>
        <dbReference type="Pfam" id="PF22795"/>
    </source>
</evidence>
<keyword evidence="3" id="KW-1185">Reference proteome</keyword>
<dbReference type="PANTHER" id="PTHR33963:SF2">
    <property type="entry name" value="MKRN2 OPPOSITE STRAND PROTEIN"/>
    <property type="match status" value="1"/>
</dbReference>
<feature type="domain" description="MKRN2 opposite strand protein-like C-terminal" evidence="1">
    <location>
        <begin position="85"/>
        <end position="239"/>
    </location>
</feature>
<dbReference type="InterPro" id="IPR053922">
    <property type="entry name" value="MKRN2OS-like_N"/>
</dbReference>
<dbReference type="GeneID" id="100768732"/>
<proteinExistence type="predicted"/>
<evidence type="ECO:0000313" key="4">
    <source>
        <dbReference type="RefSeq" id="XP_027284969.1"/>
    </source>
</evidence>